<reference evidence="1 2" key="1">
    <citation type="submission" date="2017-09" db="EMBL/GenBank/DDBJ databases">
        <title>Depth-based differentiation of microbial function through sediment-hosted aquifers and enrichment of novel symbionts in the deep terrestrial subsurface.</title>
        <authorList>
            <person name="Probst A.J."/>
            <person name="Ladd B."/>
            <person name="Jarett J.K."/>
            <person name="Geller-Mcgrath D.E."/>
            <person name="Sieber C.M."/>
            <person name="Emerson J.B."/>
            <person name="Anantharaman K."/>
            <person name="Thomas B.C."/>
            <person name="Malmstrom R."/>
            <person name="Stieglmeier M."/>
            <person name="Klingl A."/>
            <person name="Woyke T."/>
            <person name="Ryan C.M."/>
            <person name="Banfield J.F."/>
        </authorList>
    </citation>
    <scope>NUCLEOTIDE SEQUENCE [LARGE SCALE GENOMIC DNA]</scope>
    <source>
        <strain evidence="1">CG17_big_fil_post_rev_8_21_14_2_50_48_46</strain>
    </source>
</reference>
<comment type="caution">
    <text evidence="1">The sequence shown here is derived from an EMBL/GenBank/DDBJ whole genome shotgun (WGS) entry which is preliminary data.</text>
</comment>
<protein>
    <submittedName>
        <fullName evidence="1">Uncharacterized protein</fullName>
    </submittedName>
</protein>
<gene>
    <name evidence="1" type="ORF">COW36_00295</name>
</gene>
<evidence type="ECO:0000313" key="1">
    <source>
        <dbReference type="EMBL" id="PIW19315.1"/>
    </source>
</evidence>
<proteinExistence type="predicted"/>
<dbReference type="Proteomes" id="UP000231019">
    <property type="component" value="Unassembled WGS sequence"/>
</dbReference>
<accession>A0A2M7GAW3</accession>
<name>A0A2M7GAW3_9BACT</name>
<dbReference type="EMBL" id="PFFQ01000004">
    <property type="protein sequence ID" value="PIW19315.1"/>
    <property type="molecule type" value="Genomic_DNA"/>
</dbReference>
<evidence type="ECO:0000313" key="2">
    <source>
        <dbReference type="Proteomes" id="UP000231019"/>
    </source>
</evidence>
<organism evidence="1 2">
    <name type="scientific">bacterium (Candidatus Blackallbacteria) CG17_big_fil_post_rev_8_21_14_2_50_48_46</name>
    <dbReference type="NCBI Taxonomy" id="2014261"/>
    <lineage>
        <taxon>Bacteria</taxon>
        <taxon>Candidatus Blackallbacteria</taxon>
    </lineage>
</organism>
<sequence>MAKAGFSDAALVSAELQKTVNLKITGWSKGKHESPDQNVEAMFEATKTLFAAPPANPQEYFERSMAFSQQAGNFTFFVDLKVSAERKDLYVMKFDPASKQILGINEKDLEYTPPQLSAMSARSATLRRLNAAVEGKVFFYGEEQGKFLDPQRFIPIPAEVLNPQLQAARARVAAQSAMNTYRVAPRTTAYPVIRR</sequence>
<dbReference type="AlphaFoldDB" id="A0A2M7GAW3"/>